<reference evidence="1 2" key="1">
    <citation type="submission" date="2018-12" db="EMBL/GenBank/DDBJ databases">
        <authorList>
            <consortium name="Pathogen Informatics"/>
        </authorList>
    </citation>
    <scope>NUCLEOTIDE SEQUENCE [LARGE SCALE GENOMIC DNA]</scope>
    <source>
        <strain evidence="1 2">NCTC10951</strain>
    </source>
</reference>
<dbReference type="KEGG" id="avc:NCTC10951_02434"/>
<protein>
    <submittedName>
        <fullName evidence="1">Uncharacterized protein</fullName>
    </submittedName>
</protein>
<sequence length="82" mass="8515">MTAELTAQGAAKPAVRTPIVTLEASLPTTSAIASRTRSCTMRTITEATVSPPEIAPASWPVMRRCAAEPACRDLNAATATDS</sequence>
<organism evidence="1 2">
    <name type="scientific">Actinomyces viscosus</name>
    <dbReference type="NCBI Taxonomy" id="1656"/>
    <lineage>
        <taxon>Bacteria</taxon>
        <taxon>Bacillati</taxon>
        <taxon>Actinomycetota</taxon>
        <taxon>Actinomycetes</taxon>
        <taxon>Actinomycetales</taxon>
        <taxon>Actinomycetaceae</taxon>
        <taxon>Actinomyces</taxon>
    </lineage>
</organism>
<dbReference type="Proteomes" id="UP000268658">
    <property type="component" value="Chromosome"/>
</dbReference>
<gene>
    <name evidence="1" type="ORF">NCTC10951_02434</name>
</gene>
<dbReference type="EMBL" id="LR134477">
    <property type="protein sequence ID" value="VEI17905.1"/>
    <property type="molecule type" value="Genomic_DNA"/>
</dbReference>
<dbReference type="AlphaFoldDB" id="A0A3S4VFG9"/>
<proteinExistence type="predicted"/>
<accession>A0A3S4VFG9</accession>
<name>A0A3S4VFG9_ACTVI</name>
<evidence type="ECO:0000313" key="2">
    <source>
        <dbReference type="Proteomes" id="UP000268658"/>
    </source>
</evidence>
<evidence type="ECO:0000313" key="1">
    <source>
        <dbReference type="EMBL" id="VEI17905.1"/>
    </source>
</evidence>